<gene>
    <name evidence="1" type="ORF">M7I_1837</name>
</gene>
<evidence type="ECO:0000313" key="2">
    <source>
        <dbReference type="Proteomes" id="UP000005446"/>
    </source>
</evidence>
<proteinExistence type="predicted"/>
<keyword evidence="2" id="KW-1185">Reference proteome</keyword>
<dbReference type="HOGENOM" id="CLU_1441190_0_0_1"/>
<protein>
    <submittedName>
        <fullName evidence="1">Uncharacterized protein</fullName>
    </submittedName>
</protein>
<dbReference type="AlphaFoldDB" id="H0EGX9"/>
<dbReference type="OrthoDB" id="3692311at2759"/>
<accession>H0EGX9</accession>
<dbReference type="InParanoid" id="H0EGX9"/>
<organism evidence="1 2">
    <name type="scientific">Glarea lozoyensis (strain ATCC 74030 / MF5533)</name>
    <dbReference type="NCBI Taxonomy" id="1104152"/>
    <lineage>
        <taxon>Eukaryota</taxon>
        <taxon>Fungi</taxon>
        <taxon>Dikarya</taxon>
        <taxon>Ascomycota</taxon>
        <taxon>Pezizomycotina</taxon>
        <taxon>Leotiomycetes</taxon>
        <taxon>Helotiales</taxon>
        <taxon>Helotiaceae</taxon>
        <taxon>Glarea</taxon>
    </lineage>
</organism>
<sequence>MVENYIYNPATQATIISGETSFGSNDGETPLMSVTPKDFGDRFVASLVMLGASIVGVVYSRKTIVPDYLGYVSSLAKESQYIRMPDVGVNMDGIDKARLVKDVKVKLGDVSEQPVTGDGQGMIGRLAFARAEDCRNETAAALTSHQNELSNTISQLIATQAQTNDSSLARMEAAKSELALLFSKIESI</sequence>
<dbReference type="Proteomes" id="UP000005446">
    <property type="component" value="Unassembled WGS sequence"/>
</dbReference>
<name>H0EGX9_GLAL7</name>
<evidence type="ECO:0000313" key="1">
    <source>
        <dbReference type="EMBL" id="EHL02243.1"/>
    </source>
</evidence>
<reference evidence="1 2" key="1">
    <citation type="journal article" date="2012" name="Eukaryot. Cell">
        <title>Genome sequence of the fungus Glarea lozoyensis: the first genome sequence of a species from the Helotiaceae family.</title>
        <authorList>
            <person name="Youssar L."/>
            <person name="Gruening B.A."/>
            <person name="Erxleben A."/>
            <person name="Guenther S."/>
            <person name="Huettel W."/>
        </authorList>
    </citation>
    <scope>NUCLEOTIDE SEQUENCE [LARGE SCALE GENOMIC DNA]</scope>
    <source>
        <strain evidence="2">ATCC 74030 / MF5533</strain>
    </source>
</reference>
<dbReference type="EMBL" id="AGUE01000032">
    <property type="protein sequence ID" value="EHL02243.1"/>
    <property type="molecule type" value="Genomic_DNA"/>
</dbReference>
<comment type="caution">
    <text evidence="1">The sequence shown here is derived from an EMBL/GenBank/DDBJ whole genome shotgun (WGS) entry which is preliminary data.</text>
</comment>